<sequence length="371" mass="40674">MRTVLVAAVACILLMGGTLLVLEGGYAVLRGGQPAPSVTYQTLAMLGLTRSPTTGKEAAYAPFFSQPEELSDLLELMKASAVGVGNSPFRDAMSGDAAINTTVDGCPAVKPNLRKTAFFLRTNAFNPFDPPTIFHDVGKTLDPRLVAFFDRYGTSPVSLSTNAQGERVTDPLVERPRKVLVAGDSVAFGAMVDDSETISSHLQKRDDARQYVNLGVAGVDAEAILCRLEDAARRYRGAIDELVYVYCENDFQPKRPFGRPGEVIDRLRQFAAREKIGKVTVVFSPYIYMVAPELTRFSGHFGASYHYRAEERRELEEAVKAAGFRWVDIGLLAKEEEARSRTRYAIFSLFVDQNHLSPAGAGRLVDALHAK</sequence>
<proteinExistence type="predicted"/>
<keyword evidence="1" id="KW-0378">Hydrolase</keyword>
<dbReference type="Proteomes" id="UP001597308">
    <property type="component" value="Unassembled WGS sequence"/>
</dbReference>
<dbReference type="RefSeq" id="WP_378796362.1">
    <property type="nucleotide sequence ID" value="NZ_JBHUER010000001.1"/>
</dbReference>
<dbReference type="Gene3D" id="3.40.50.1110">
    <property type="entry name" value="SGNH hydrolase"/>
    <property type="match status" value="1"/>
</dbReference>
<organism evidence="1 2">
    <name type="scientific">Methylopila henanensis</name>
    <dbReference type="NCBI Taxonomy" id="873516"/>
    <lineage>
        <taxon>Bacteria</taxon>
        <taxon>Pseudomonadati</taxon>
        <taxon>Pseudomonadota</taxon>
        <taxon>Alphaproteobacteria</taxon>
        <taxon>Hyphomicrobiales</taxon>
        <taxon>Methylopilaceae</taxon>
        <taxon>Methylopila</taxon>
    </lineage>
</organism>
<dbReference type="EMBL" id="JBHUER010000001">
    <property type="protein sequence ID" value="MFD1701700.1"/>
    <property type="molecule type" value="Genomic_DNA"/>
</dbReference>
<gene>
    <name evidence="1" type="ORF">ACFSCV_01660</name>
</gene>
<reference evidence="2" key="1">
    <citation type="journal article" date="2019" name="Int. J. Syst. Evol. Microbiol.">
        <title>The Global Catalogue of Microorganisms (GCM) 10K type strain sequencing project: providing services to taxonomists for standard genome sequencing and annotation.</title>
        <authorList>
            <consortium name="The Broad Institute Genomics Platform"/>
            <consortium name="The Broad Institute Genome Sequencing Center for Infectious Disease"/>
            <person name="Wu L."/>
            <person name="Ma J."/>
        </authorList>
    </citation>
    <scope>NUCLEOTIDE SEQUENCE [LARGE SCALE GENOMIC DNA]</scope>
    <source>
        <strain evidence="2">KCTC 23707</strain>
    </source>
</reference>
<accession>A0ABW4K176</accession>
<keyword evidence="2" id="KW-1185">Reference proteome</keyword>
<dbReference type="InterPro" id="IPR036514">
    <property type="entry name" value="SGNH_hydro_sf"/>
</dbReference>
<comment type="caution">
    <text evidence="1">The sequence shown here is derived from an EMBL/GenBank/DDBJ whole genome shotgun (WGS) entry which is preliminary data.</text>
</comment>
<dbReference type="GO" id="GO:0016787">
    <property type="term" value="F:hydrolase activity"/>
    <property type="evidence" value="ECO:0007669"/>
    <property type="project" value="UniProtKB-KW"/>
</dbReference>
<dbReference type="SUPFAM" id="SSF52266">
    <property type="entry name" value="SGNH hydrolase"/>
    <property type="match status" value="1"/>
</dbReference>
<name>A0ABW4K176_9HYPH</name>
<protein>
    <submittedName>
        <fullName evidence="1">SGNH/GDSL hydrolase family protein</fullName>
    </submittedName>
</protein>
<evidence type="ECO:0000313" key="1">
    <source>
        <dbReference type="EMBL" id="MFD1701700.1"/>
    </source>
</evidence>
<evidence type="ECO:0000313" key="2">
    <source>
        <dbReference type="Proteomes" id="UP001597308"/>
    </source>
</evidence>